<reference evidence="2" key="1">
    <citation type="submission" date="2021-05" db="EMBL/GenBank/DDBJ databases">
        <authorList>
            <person name="Arsene-Ploetze F."/>
        </authorList>
    </citation>
    <scope>NUCLEOTIDE SEQUENCE</scope>
    <source>
        <strain evidence="2">DSM 42138</strain>
    </source>
</reference>
<dbReference type="Proteomes" id="UP001152519">
    <property type="component" value="Unassembled WGS sequence"/>
</dbReference>
<keyword evidence="3" id="KW-1185">Reference proteome</keyword>
<gene>
    <name evidence="2" type="ORF">SCOCK_30016</name>
</gene>
<evidence type="ECO:0000313" key="3">
    <source>
        <dbReference type="Proteomes" id="UP001152519"/>
    </source>
</evidence>
<accession>A0A9W4DRA1</accession>
<feature type="region of interest" description="Disordered" evidence="1">
    <location>
        <begin position="18"/>
        <end position="77"/>
    </location>
</feature>
<comment type="caution">
    <text evidence="2">The sequence shown here is derived from an EMBL/GenBank/DDBJ whole genome shotgun (WGS) entry which is preliminary data.</text>
</comment>
<feature type="compositionally biased region" description="Basic residues" evidence="1">
    <location>
        <begin position="43"/>
        <end position="61"/>
    </location>
</feature>
<proteinExistence type="predicted"/>
<dbReference type="AlphaFoldDB" id="A0A9W4DRA1"/>
<organism evidence="2 3">
    <name type="scientific">Actinacidiphila cocklensis</name>
    <dbReference type="NCBI Taxonomy" id="887465"/>
    <lineage>
        <taxon>Bacteria</taxon>
        <taxon>Bacillati</taxon>
        <taxon>Actinomycetota</taxon>
        <taxon>Actinomycetes</taxon>
        <taxon>Kitasatosporales</taxon>
        <taxon>Streptomycetaceae</taxon>
        <taxon>Actinacidiphila</taxon>
    </lineage>
</organism>
<evidence type="ECO:0000256" key="1">
    <source>
        <dbReference type="SAM" id="MobiDB-lite"/>
    </source>
</evidence>
<name>A0A9W4DRA1_9ACTN</name>
<evidence type="ECO:0000313" key="2">
    <source>
        <dbReference type="EMBL" id="CAG6394783.1"/>
    </source>
</evidence>
<sequence length="121" mass="13115">MCARPTLCAPHLRVAAHPEGDLAADRPRGRRGSAAGWPENVRPRRLRAGKRPPVRGFRRARFPNGSMAGIQHSDFPRQVDSRIAGQRRHIPIAITGVITPCPFATIFGHSGQEMPAGPVSA</sequence>
<dbReference type="EMBL" id="CAJSLV010000059">
    <property type="protein sequence ID" value="CAG6394783.1"/>
    <property type="molecule type" value="Genomic_DNA"/>
</dbReference>
<protein>
    <submittedName>
        <fullName evidence="2">Uncharacterized protein</fullName>
    </submittedName>
</protein>
<feature type="compositionally biased region" description="Basic and acidic residues" evidence="1">
    <location>
        <begin position="18"/>
        <end position="27"/>
    </location>
</feature>